<dbReference type="PATRIC" id="fig|264459.3.peg.205"/>
<keyword evidence="1" id="KW-0472">Membrane</keyword>
<protein>
    <submittedName>
        <fullName evidence="2">MFS permease-like protein</fullName>
    </submittedName>
</protein>
<proteinExistence type="predicted"/>
<feature type="non-terminal residue" evidence="2">
    <location>
        <position position="1"/>
    </location>
</feature>
<evidence type="ECO:0000256" key="1">
    <source>
        <dbReference type="SAM" id="Phobius"/>
    </source>
</evidence>
<organism evidence="2 3">
    <name type="scientific">Pseudomonas syringae pv. spinaceae</name>
    <dbReference type="NCBI Taxonomy" id="264459"/>
    <lineage>
        <taxon>Bacteria</taxon>
        <taxon>Pseudomonadati</taxon>
        <taxon>Pseudomonadota</taxon>
        <taxon>Gammaproteobacteria</taxon>
        <taxon>Pseudomonadales</taxon>
        <taxon>Pseudomonadaceae</taxon>
        <taxon>Pseudomonas</taxon>
        <taxon>Pseudomonas syringae</taxon>
    </lineage>
</organism>
<evidence type="ECO:0000313" key="3">
    <source>
        <dbReference type="Proteomes" id="UP000050384"/>
    </source>
</evidence>
<feature type="transmembrane region" description="Helical" evidence="1">
    <location>
        <begin position="12"/>
        <end position="33"/>
    </location>
</feature>
<reference evidence="2 3" key="1">
    <citation type="submission" date="2015-09" db="EMBL/GenBank/DDBJ databases">
        <title>Genome announcement of multiple Pseudomonas syringae strains.</title>
        <authorList>
            <person name="Thakur S."/>
            <person name="Wang P.W."/>
            <person name="Gong Y."/>
            <person name="Weir B.S."/>
            <person name="Guttman D.S."/>
        </authorList>
    </citation>
    <scope>NUCLEOTIDE SEQUENCE [LARGE SCALE GENOMIC DNA]</scope>
    <source>
        <strain evidence="2 3">ICMP16929</strain>
    </source>
</reference>
<dbReference type="Proteomes" id="UP000050384">
    <property type="component" value="Unassembled WGS sequence"/>
</dbReference>
<dbReference type="EMBL" id="LJRI01000228">
    <property type="protein sequence ID" value="KPZ09100.1"/>
    <property type="molecule type" value="Genomic_DNA"/>
</dbReference>
<keyword evidence="1" id="KW-0812">Transmembrane</keyword>
<evidence type="ECO:0000313" key="2">
    <source>
        <dbReference type="EMBL" id="KPZ09100.1"/>
    </source>
</evidence>
<sequence>SLEWKASSSSKPLVIAAWLAVGIPLAWGVWITLQKTAVLFH</sequence>
<accession>A0A0Q0G7C8</accession>
<name>A0A0Q0G7C8_PSESX</name>
<keyword evidence="1" id="KW-1133">Transmembrane helix</keyword>
<dbReference type="AlphaFoldDB" id="A0A0Q0G7C8"/>
<gene>
    <name evidence="2" type="ORF">ALO94_04795</name>
</gene>
<comment type="caution">
    <text evidence="2">The sequence shown here is derived from an EMBL/GenBank/DDBJ whole genome shotgun (WGS) entry which is preliminary data.</text>
</comment>